<proteinExistence type="predicted"/>
<reference evidence="1" key="1">
    <citation type="submission" date="2014-09" db="EMBL/GenBank/DDBJ databases">
        <authorList>
            <person name="Magalhaes I.L.F."/>
            <person name="Oliveira U."/>
            <person name="Santos F.R."/>
            <person name="Vidigal T.H.D.A."/>
            <person name="Brescovit A.D."/>
            <person name="Santos A.J."/>
        </authorList>
    </citation>
    <scope>NUCLEOTIDE SEQUENCE</scope>
    <source>
        <tissue evidence="1">Shoot tissue taken approximately 20 cm above the soil surface</tissue>
    </source>
</reference>
<accession>A0A0A8ZRR7</accession>
<name>A0A0A8ZRR7_ARUDO</name>
<sequence length="13" mass="1577">MILCPLSMKWIEL</sequence>
<protein>
    <submittedName>
        <fullName evidence="1">Uncharacterized protein</fullName>
    </submittedName>
</protein>
<evidence type="ECO:0000313" key="1">
    <source>
        <dbReference type="EMBL" id="JAD37517.1"/>
    </source>
</evidence>
<reference evidence="1" key="2">
    <citation type="journal article" date="2015" name="Data Brief">
        <title>Shoot transcriptome of the giant reed, Arundo donax.</title>
        <authorList>
            <person name="Barrero R.A."/>
            <person name="Guerrero F.D."/>
            <person name="Moolhuijzen P."/>
            <person name="Goolsby J.A."/>
            <person name="Tidwell J."/>
            <person name="Bellgard S.E."/>
            <person name="Bellgard M.I."/>
        </authorList>
    </citation>
    <scope>NUCLEOTIDE SEQUENCE</scope>
    <source>
        <tissue evidence="1">Shoot tissue taken approximately 20 cm above the soil surface</tissue>
    </source>
</reference>
<dbReference type="EMBL" id="GBRH01260378">
    <property type="protein sequence ID" value="JAD37517.1"/>
    <property type="molecule type" value="Transcribed_RNA"/>
</dbReference>
<organism evidence="1">
    <name type="scientific">Arundo donax</name>
    <name type="common">Giant reed</name>
    <name type="synonym">Donax arundinaceus</name>
    <dbReference type="NCBI Taxonomy" id="35708"/>
    <lineage>
        <taxon>Eukaryota</taxon>
        <taxon>Viridiplantae</taxon>
        <taxon>Streptophyta</taxon>
        <taxon>Embryophyta</taxon>
        <taxon>Tracheophyta</taxon>
        <taxon>Spermatophyta</taxon>
        <taxon>Magnoliopsida</taxon>
        <taxon>Liliopsida</taxon>
        <taxon>Poales</taxon>
        <taxon>Poaceae</taxon>
        <taxon>PACMAD clade</taxon>
        <taxon>Arundinoideae</taxon>
        <taxon>Arundineae</taxon>
        <taxon>Arundo</taxon>
    </lineage>
</organism>